<keyword evidence="5 13" id="KW-0812">Transmembrane</keyword>
<evidence type="ECO:0000256" key="12">
    <source>
        <dbReference type="ARBA" id="ARBA00023242"/>
    </source>
</evidence>
<dbReference type="PANTHER" id="PTHR13269">
    <property type="entry name" value="NUCLEOPORIN NDC1"/>
    <property type="match status" value="1"/>
</dbReference>
<evidence type="ECO:0000256" key="4">
    <source>
        <dbReference type="ARBA" id="ARBA00022448"/>
    </source>
</evidence>
<feature type="transmembrane region" description="Helical" evidence="13">
    <location>
        <begin position="59"/>
        <end position="78"/>
    </location>
</feature>
<keyword evidence="9" id="KW-0811">Translocation</keyword>
<evidence type="ECO:0000256" key="8">
    <source>
        <dbReference type="ARBA" id="ARBA00022989"/>
    </source>
</evidence>
<dbReference type="InterPro" id="IPR019049">
    <property type="entry name" value="Nucleoporin_prot_Ndc1/Nup"/>
</dbReference>
<organism evidence="14 15">
    <name type="scientific">Verticillium longisporum</name>
    <name type="common">Verticillium dahliae var. longisporum</name>
    <dbReference type="NCBI Taxonomy" id="100787"/>
    <lineage>
        <taxon>Eukaryota</taxon>
        <taxon>Fungi</taxon>
        <taxon>Dikarya</taxon>
        <taxon>Ascomycota</taxon>
        <taxon>Pezizomycotina</taxon>
        <taxon>Sordariomycetes</taxon>
        <taxon>Hypocreomycetidae</taxon>
        <taxon>Glomerellales</taxon>
        <taxon>Plectosphaerellaceae</taxon>
        <taxon>Verticillium</taxon>
    </lineage>
</organism>
<dbReference type="AlphaFoldDB" id="A0A0G4NDN8"/>
<accession>A0A0G4NDN8</accession>
<gene>
    <name evidence="14" type="ORF">BN1723_006136</name>
</gene>
<name>A0A0G4NDN8_VERLO</name>
<evidence type="ECO:0000256" key="3">
    <source>
        <dbReference type="ARBA" id="ARBA00005760"/>
    </source>
</evidence>
<feature type="transmembrane region" description="Helical" evidence="13">
    <location>
        <begin position="108"/>
        <end position="130"/>
    </location>
</feature>
<keyword evidence="6" id="KW-0509">mRNA transport</keyword>
<dbReference type="GO" id="GO:0070631">
    <property type="term" value="P:spindle pole body localization"/>
    <property type="evidence" value="ECO:0007669"/>
    <property type="project" value="TreeGrafter"/>
</dbReference>
<dbReference type="Proteomes" id="UP000045706">
    <property type="component" value="Unassembled WGS sequence"/>
</dbReference>
<dbReference type="GO" id="GO:0106166">
    <property type="term" value="F:spindle pole body-nuclear membrane anchor activity"/>
    <property type="evidence" value="ECO:0007669"/>
    <property type="project" value="TreeGrafter"/>
</dbReference>
<keyword evidence="12" id="KW-0539">Nucleus</keyword>
<dbReference type="EMBL" id="CVQI01034051">
    <property type="protein sequence ID" value="CRK44484.1"/>
    <property type="molecule type" value="Genomic_DNA"/>
</dbReference>
<evidence type="ECO:0000313" key="15">
    <source>
        <dbReference type="Proteomes" id="UP000045706"/>
    </source>
</evidence>
<protein>
    <recommendedName>
        <fullName evidence="16">Nucleoporin protein Ndc1-Nup</fullName>
    </recommendedName>
</protein>
<evidence type="ECO:0000256" key="1">
    <source>
        <dbReference type="ARBA" id="ARBA00004232"/>
    </source>
</evidence>
<keyword evidence="11 13" id="KW-0472">Membrane</keyword>
<evidence type="ECO:0000256" key="13">
    <source>
        <dbReference type="SAM" id="Phobius"/>
    </source>
</evidence>
<dbReference type="GO" id="GO:0051028">
    <property type="term" value="P:mRNA transport"/>
    <property type="evidence" value="ECO:0007669"/>
    <property type="project" value="UniProtKB-KW"/>
</dbReference>
<comment type="similarity">
    <text evidence="3">Belongs to the NDC1 family.</text>
</comment>
<feature type="transmembrane region" description="Helical" evidence="13">
    <location>
        <begin position="219"/>
        <end position="246"/>
    </location>
</feature>
<keyword evidence="7" id="KW-0653">Protein transport</keyword>
<dbReference type="GO" id="GO:0070762">
    <property type="term" value="C:nuclear pore transmembrane ring"/>
    <property type="evidence" value="ECO:0007669"/>
    <property type="project" value="TreeGrafter"/>
</dbReference>
<feature type="non-terminal residue" evidence="14">
    <location>
        <position position="1"/>
    </location>
</feature>
<sequence length="640" mass="71371">VAMAAAIVRRAPYKDFLQPALHRRFSTTSTLLLALVYIQAILLSQWNSFLWSWFPIGPVGIRTLFLFASALTVIILRISQYHVGTRASTSAISGALPNLITIQALEAWVAYTISSALFGLVFLWSASANSKLNWISTMSGDRGRLNERPVFLSFYLLVAATFQAIMHIICDTDRITIDVNKARNSPVTNGGATSTTPLTVLLTKLPGVVANAVMRAIGVYALAVTLYSTIFRGAAWSWAMAFFRPFNNLPKSNMLPVDWPWFKGSTIMQCLWAGVLLSCTWEIGNYAFSRFMVKAPLKNGNPLTNESKDPNGSLLNGLKSKKMPIRCFALWELAHIARDFELRRKAIFEDIDRKDGPMWSQVFVICLDIVKGLEQRVDNYGKPPPAPVAQPEPVVEQKPRILAPPKDDPIFQARPASRSMRGEVEKTLTQATQAPGHSPVSQLSPIAKKTFRHARDRVLTKEQQEALTSPQVVGQFQALATTVLRADYIGWWFRQDFRRLLTAAVLGSPYSELSHHLNAIEILSAMAVHSLTEDKFGNVHKDIGPIVRTFTSVIKRLEAFKAGFPVHWTDVEGSKSTPEVDEVIKALKAGLSQVVQEFEPYIRDLRLTRTDIRLAKEAMEPTEGVLAKKDEEPAMREVPK</sequence>
<dbReference type="GO" id="GO:0005816">
    <property type="term" value="C:spindle pole body"/>
    <property type="evidence" value="ECO:0007669"/>
    <property type="project" value="TreeGrafter"/>
</dbReference>
<dbReference type="Pfam" id="PF09531">
    <property type="entry name" value="Ndc1_Nup"/>
    <property type="match status" value="1"/>
</dbReference>
<comment type="subcellular location">
    <subcellularLocation>
        <location evidence="1">Nucleus membrane</location>
        <topology evidence="1">Multi-pass membrane protein</topology>
    </subcellularLocation>
    <subcellularLocation>
        <location evidence="2">Nucleus</location>
        <location evidence="2">Nuclear pore complex</location>
    </subcellularLocation>
</comment>
<proteinExistence type="inferred from homology"/>
<dbReference type="GO" id="GO:0015031">
    <property type="term" value="P:protein transport"/>
    <property type="evidence" value="ECO:0007669"/>
    <property type="project" value="UniProtKB-KW"/>
</dbReference>
<evidence type="ECO:0000256" key="10">
    <source>
        <dbReference type="ARBA" id="ARBA00023132"/>
    </source>
</evidence>
<dbReference type="GO" id="GO:0006999">
    <property type="term" value="P:nuclear pore organization"/>
    <property type="evidence" value="ECO:0007669"/>
    <property type="project" value="TreeGrafter"/>
</dbReference>
<evidence type="ECO:0000256" key="2">
    <source>
        <dbReference type="ARBA" id="ARBA00004567"/>
    </source>
</evidence>
<feature type="transmembrane region" description="Helical" evidence="13">
    <location>
        <begin position="31"/>
        <end position="53"/>
    </location>
</feature>
<evidence type="ECO:0000313" key="14">
    <source>
        <dbReference type="EMBL" id="CRK44484.1"/>
    </source>
</evidence>
<evidence type="ECO:0000256" key="9">
    <source>
        <dbReference type="ARBA" id="ARBA00023010"/>
    </source>
</evidence>
<keyword evidence="4" id="KW-0813">Transport</keyword>
<evidence type="ECO:0000256" key="11">
    <source>
        <dbReference type="ARBA" id="ARBA00023136"/>
    </source>
</evidence>
<keyword evidence="10" id="KW-0906">Nuclear pore complex</keyword>
<evidence type="ECO:0000256" key="7">
    <source>
        <dbReference type="ARBA" id="ARBA00022927"/>
    </source>
</evidence>
<dbReference type="GO" id="GO:0031965">
    <property type="term" value="C:nuclear membrane"/>
    <property type="evidence" value="ECO:0007669"/>
    <property type="project" value="UniProtKB-SubCell"/>
</dbReference>
<reference evidence="15" key="1">
    <citation type="submission" date="2015-05" db="EMBL/GenBank/DDBJ databases">
        <authorList>
            <person name="Fogelqvist Johan"/>
        </authorList>
    </citation>
    <scope>NUCLEOTIDE SEQUENCE [LARGE SCALE GENOMIC DNA]</scope>
</reference>
<keyword evidence="8 13" id="KW-1133">Transmembrane helix</keyword>
<feature type="transmembrane region" description="Helical" evidence="13">
    <location>
        <begin position="150"/>
        <end position="170"/>
    </location>
</feature>
<evidence type="ECO:0000256" key="6">
    <source>
        <dbReference type="ARBA" id="ARBA00022816"/>
    </source>
</evidence>
<evidence type="ECO:0008006" key="16">
    <source>
        <dbReference type="Google" id="ProtNLM"/>
    </source>
</evidence>
<evidence type="ECO:0000256" key="5">
    <source>
        <dbReference type="ARBA" id="ARBA00022692"/>
    </source>
</evidence>
<dbReference type="PANTHER" id="PTHR13269:SF6">
    <property type="entry name" value="NUCLEOPORIN NDC1"/>
    <property type="match status" value="1"/>
</dbReference>